<dbReference type="PANTHER" id="PTHR36112:SF1">
    <property type="entry name" value="RIBOSOMAL RNA SMALL SUBUNIT METHYLTRANSFERASE J"/>
    <property type="match status" value="1"/>
</dbReference>
<accession>A0A2S5TD03</accession>
<keyword evidence="1" id="KW-0808">Transferase</keyword>
<protein>
    <recommendedName>
        <fullName evidence="1">Ribosomal RNA small subunit methyltransferase J</fullName>
        <ecNumber evidence="1">2.1.1.242</ecNumber>
    </recommendedName>
    <alternativeName>
        <fullName evidence="1">16S rRNA m2G1516 methyltransferase</fullName>
    </alternativeName>
    <alternativeName>
        <fullName evidence="1">rRNA (guanine-N(2)-)-methyltransferase</fullName>
    </alternativeName>
</protein>
<evidence type="ECO:0000313" key="2">
    <source>
        <dbReference type="EMBL" id="PPE72863.1"/>
    </source>
</evidence>
<keyword evidence="1" id="KW-0949">S-adenosyl-L-methionine</keyword>
<comment type="caution">
    <text evidence="2">The sequence shown here is derived from an EMBL/GenBank/DDBJ whole genome shotgun (WGS) entry which is preliminary data.</text>
</comment>
<dbReference type="EC" id="2.1.1.242" evidence="1"/>
<dbReference type="Gene3D" id="3.40.50.150">
    <property type="entry name" value="Vaccinia Virus protein VP39"/>
    <property type="match status" value="1"/>
</dbReference>
<dbReference type="SUPFAM" id="SSF53335">
    <property type="entry name" value="S-adenosyl-L-methionine-dependent methyltransferases"/>
    <property type="match status" value="1"/>
</dbReference>
<feature type="binding site" evidence="1">
    <location>
        <begin position="106"/>
        <end position="107"/>
    </location>
    <ligand>
        <name>S-adenosyl-L-methionine</name>
        <dbReference type="ChEBI" id="CHEBI:59789"/>
    </ligand>
</feature>
<dbReference type="CDD" id="cd00267">
    <property type="entry name" value="ABC_ATPase"/>
    <property type="match status" value="1"/>
</dbReference>
<feature type="binding site" evidence="1">
    <location>
        <position position="157"/>
    </location>
    <ligand>
        <name>S-adenosyl-L-methionine</name>
        <dbReference type="ChEBI" id="CHEBI:59789"/>
    </ligand>
</feature>
<sequence>MPPSSDPAIGAEQTLGSDARGFSFALQENQGRLELRALHRPDYGAIWIDWGSAELRRRIAGGRKQLLARALGMAKRPDLEILDATGGLGRDAFTLAALGARVTLLERQPQIAELLADAHRRALADPALAPVAARIELRRGQAAAVLPEGRWDSVYLDPMYPHAGHKTALPQKEMQIFRDLAGADEDADGLLQPALQAARLRVAVKRPLKAPWLAGRKPGVEFRGTQARFDVYITGSSAP</sequence>
<comment type="function">
    <text evidence="1">Specifically methylates the guanosine in position 1516 of 16S rRNA.</text>
</comment>
<keyword evidence="1" id="KW-0698">rRNA processing</keyword>
<keyword evidence="3" id="KW-1185">Reference proteome</keyword>
<dbReference type="OrthoDB" id="3191794at2"/>
<comment type="caution">
    <text evidence="1">Lacks conserved residue(s) required for the propagation of feature annotation.</text>
</comment>
<dbReference type="EMBL" id="PSNW01000009">
    <property type="protein sequence ID" value="PPE72863.1"/>
    <property type="molecule type" value="Genomic_DNA"/>
</dbReference>
<name>A0A2S5TD03_9GAMM</name>
<dbReference type="AlphaFoldDB" id="A0A2S5TD03"/>
<dbReference type="RefSeq" id="WP_104231306.1">
    <property type="nucleotide sequence ID" value="NZ_PSNW01000009.1"/>
</dbReference>
<gene>
    <name evidence="1" type="primary">rsmJ</name>
    <name evidence="2" type="ORF">C3942_15670</name>
</gene>
<evidence type="ECO:0000313" key="3">
    <source>
        <dbReference type="Proteomes" id="UP000238220"/>
    </source>
</evidence>
<comment type="similarity">
    <text evidence="1">Belongs to the methyltransferase superfamily. RsmJ family.</text>
</comment>
<dbReference type="InterPro" id="IPR029063">
    <property type="entry name" value="SAM-dependent_MTases_sf"/>
</dbReference>
<reference evidence="2 3" key="1">
    <citation type="submission" date="2018-02" db="EMBL/GenBank/DDBJ databases">
        <title>Genome sequencing of Solimonas sp. HR-BB.</title>
        <authorList>
            <person name="Lee Y."/>
            <person name="Jeon C.O."/>
        </authorList>
    </citation>
    <scope>NUCLEOTIDE SEQUENCE [LARGE SCALE GENOMIC DNA]</scope>
    <source>
        <strain evidence="2 3">HR-BB</strain>
    </source>
</reference>
<keyword evidence="1" id="KW-0963">Cytoplasm</keyword>
<evidence type="ECO:0000256" key="1">
    <source>
        <dbReference type="HAMAP-Rule" id="MF_01523"/>
    </source>
</evidence>
<dbReference type="GO" id="GO:0005737">
    <property type="term" value="C:cytoplasm"/>
    <property type="evidence" value="ECO:0007669"/>
    <property type="project" value="UniProtKB-SubCell"/>
</dbReference>
<dbReference type="Pfam" id="PF04445">
    <property type="entry name" value="SAM_MT"/>
    <property type="match status" value="1"/>
</dbReference>
<comment type="catalytic activity">
    <reaction evidence="1">
        <text>guanosine(1516) in 16S rRNA + S-adenosyl-L-methionine = N(2)-methylguanosine(1516) in 16S rRNA + S-adenosyl-L-homocysteine + H(+)</text>
        <dbReference type="Rhea" id="RHEA:43220"/>
        <dbReference type="Rhea" id="RHEA-COMP:10412"/>
        <dbReference type="Rhea" id="RHEA-COMP:10413"/>
        <dbReference type="ChEBI" id="CHEBI:15378"/>
        <dbReference type="ChEBI" id="CHEBI:57856"/>
        <dbReference type="ChEBI" id="CHEBI:59789"/>
        <dbReference type="ChEBI" id="CHEBI:74269"/>
        <dbReference type="ChEBI" id="CHEBI:74481"/>
        <dbReference type="EC" id="2.1.1.242"/>
    </reaction>
</comment>
<dbReference type="HAMAP" id="MF_01523">
    <property type="entry name" value="16SrRNA_methyltr_J"/>
    <property type="match status" value="1"/>
</dbReference>
<dbReference type="InterPro" id="IPR007536">
    <property type="entry name" value="16SrRNA_methylTrfase_J"/>
</dbReference>
<feature type="binding site" evidence="1">
    <location>
        <begin position="90"/>
        <end position="91"/>
    </location>
    <ligand>
        <name>S-adenosyl-L-methionine</name>
        <dbReference type="ChEBI" id="CHEBI:59789"/>
    </ligand>
</feature>
<organism evidence="2 3">
    <name type="scientific">Solimonas fluminis</name>
    <dbReference type="NCBI Taxonomy" id="2086571"/>
    <lineage>
        <taxon>Bacteria</taxon>
        <taxon>Pseudomonadati</taxon>
        <taxon>Pseudomonadota</taxon>
        <taxon>Gammaproteobacteria</taxon>
        <taxon>Nevskiales</taxon>
        <taxon>Nevskiaceae</taxon>
        <taxon>Solimonas</taxon>
    </lineage>
</organism>
<dbReference type="GO" id="GO:0008990">
    <property type="term" value="F:rRNA (guanine-N2-)-methyltransferase activity"/>
    <property type="evidence" value="ECO:0007669"/>
    <property type="project" value="UniProtKB-UniRule"/>
</dbReference>
<proteinExistence type="inferred from homology"/>
<keyword evidence="1" id="KW-0489">Methyltransferase</keyword>
<dbReference type="PANTHER" id="PTHR36112">
    <property type="entry name" value="RIBOSOMAL RNA SMALL SUBUNIT METHYLTRANSFERASE J"/>
    <property type="match status" value="1"/>
</dbReference>
<dbReference type="Proteomes" id="UP000238220">
    <property type="component" value="Unassembled WGS sequence"/>
</dbReference>
<comment type="subcellular location">
    <subcellularLocation>
        <location evidence="1">Cytoplasm</location>
    </subcellularLocation>
</comment>